<feature type="transmembrane region" description="Helical" evidence="1">
    <location>
        <begin position="106"/>
        <end position="128"/>
    </location>
</feature>
<feature type="transmembrane region" description="Helical" evidence="1">
    <location>
        <begin position="81"/>
        <end position="100"/>
    </location>
</feature>
<name>A0A1R4GEZ6_9MICC</name>
<evidence type="ECO:0000313" key="2">
    <source>
        <dbReference type="EMBL" id="SJM66615.1"/>
    </source>
</evidence>
<proteinExistence type="predicted"/>
<evidence type="ECO:0000313" key="3">
    <source>
        <dbReference type="Proteomes" id="UP000195913"/>
    </source>
</evidence>
<sequence>MRLGTPSKLAGVNKLPLTLRLAVGWWTVLAAALLGLGIASWGNSKLLDDRGPSGLVALGVLLALLGLGVGYGAWRLSRGKLAGRAWLTTIGLIGGVPLILRGPRLGVIGATLLIGVVLLWLPPSLAYFKEQSRAARAERKAQRRALRSLPPK</sequence>
<dbReference type="EMBL" id="FUHW01000035">
    <property type="protein sequence ID" value="SJM66615.1"/>
    <property type="molecule type" value="Genomic_DNA"/>
</dbReference>
<keyword evidence="1" id="KW-1133">Transmembrane helix</keyword>
<organism evidence="2 3">
    <name type="scientific">Arthrobacter rhombi</name>
    <dbReference type="NCBI Taxonomy" id="71253"/>
    <lineage>
        <taxon>Bacteria</taxon>
        <taxon>Bacillati</taxon>
        <taxon>Actinomycetota</taxon>
        <taxon>Actinomycetes</taxon>
        <taxon>Micrococcales</taxon>
        <taxon>Micrococcaceae</taxon>
        <taxon>Arthrobacter</taxon>
    </lineage>
</organism>
<reference evidence="2 3" key="1">
    <citation type="submission" date="2017-02" db="EMBL/GenBank/DDBJ databases">
        <authorList>
            <person name="Peterson S.W."/>
        </authorList>
    </citation>
    <scope>NUCLEOTIDE SEQUENCE [LARGE SCALE GENOMIC DNA]</scope>
    <source>
        <strain evidence="2 3">B Ar 00.02</strain>
    </source>
</reference>
<gene>
    <name evidence="2" type="ORF">FM101_09940</name>
</gene>
<feature type="transmembrane region" description="Helical" evidence="1">
    <location>
        <begin position="54"/>
        <end position="74"/>
    </location>
</feature>
<dbReference type="AlphaFoldDB" id="A0A1R4GEZ6"/>
<feature type="transmembrane region" description="Helical" evidence="1">
    <location>
        <begin position="21"/>
        <end position="42"/>
    </location>
</feature>
<keyword evidence="1" id="KW-0812">Transmembrane</keyword>
<keyword evidence="1" id="KW-0472">Membrane</keyword>
<protein>
    <submittedName>
        <fullName evidence="2">Uncharacterized protein</fullName>
    </submittedName>
</protein>
<keyword evidence="3" id="KW-1185">Reference proteome</keyword>
<accession>A0A1R4GEZ6</accession>
<evidence type="ECO:0000256" key="1">
    <source>
        <dbReference type="SAM" id="Phobius"/>
    </source>
</evidence>
<dbReference type="Proteomes" id="UP000195913">
    <property type="component" value="Unassembled WGS sequence"/>
</dbReference>